<feature type="compositionally biased region" description="Basic and acidic residues" evidence="1">
    <location>
        <begin position="23"/>
        <end position="33"/>
    </location>
</feature>
<dbReference type="SUPFAM" id="SSF48350">
    <property type="entry name" value="GTPase activation domain, GAP"/>
    <property type="match status" value="1"/>
</dbReference>
<proteinExistence type="predicted"/>
<organism evidence="3 4">
    <name type="scientific">Vavraia culicis (isolate floridensis)</name>
    <name type="common">Microsporidian parasite</name>
    <dbReference type="NCBI Taxonomy" id="948595"/>
    <lineage>
        <taxon>Eukaryota</taxon>
        <taxon>Fungi</taxon>
        <taxon>Fungi incertae sedis</taxon>
        <taxon>Microsporidia</taxon>
        <taxon>Pleistophoridae</taxon>
        <taxon>Vavraia</taxon>
    </lineage>
</organism>
<dbReference type="PROSITE" id="PS50238">
    <property type="entry name" value="RHOGAP"/>
    <property type="match status" value="1"/>
</dbReference>
<feature type="region of interest" description="Disordered" evidence="1">
    <location>
        <begin position="1"/>
        <end position="33"/>
    </location>
</feature>
<dbReference type="GeneID" id="19878945"/>
<gene>
    <name evidence="3" type="ORF">VCUG_01063</name>
</gene>
<dbReference type="RefSeq" id="XP_008074083.1">
    <property type="nucleotide sequence ID" value="XM_008075892.1"/>
</dbReference>
<dbReference type="GO" id="GO:0007165">
    <property type="term" value="P:signal transduction"/>
    <property type="evidence" value="ECO:0007669"/>
    <property type="project" value="InterPro"/>
</dbReference>
<keyword evidence="4" id="KW-1185">Reference proteome</keyword>
<dbReference type="EMBL" id="GL877418">
    <property type="protein sequence ID" value="ELA47412.1"/>
    <property type="molecule type" value="Genomic_DNA"/>
</dbReference>
<reference evidence="4" key="1">
    <citation type="submission" date="2011-03" db="EMBL/GenBank/DDBJ databases">
        <title>The genome sequence of Vavraia culicis strain floridensis.</title>
        <authorList>
            <consortium name="The Broad Institute Genome Sequencing Platform"/>
            <person name="Cuomo C."/>
            <person name="Becnel J."/>
            <person name="Sanscrainte N."/>
            <person name="Young S.K."/>
            <person name="Zeng Q."/>
            <person name="Gargeya S."/>
            <person name="Fitzgerald M."/>
            <person name="Haas B."/>
            <person name="Abouelleil A."/>
            <person name="Alvarado L."/>
            <person name="Arachchi H.M."/>
            <person name="Berlin A."/>
            <person name="Chapman S.B."/>
            <person name="Gearin G."/>
            <person name="Goldberg J."/>
            <person name="Griggs A."/>
            <person name="Gujja S."/>
            <person name="Hansen M."/>
            <person name="Heiman D."/>
            <person name="Howarth C."/>
            <person name="Larimer J."/>
            <person name="Lui A."/>
            <person name="MacDonald P.J.P."/>
            <person name="McCowen C."/>
            <person name="Montmayeur A."/>
            <person name="Murphy C."/>
            <person name="Neiman D."/>
            <person name="Pearson M."/>
            <person name="Priest M."/>
            <person name="Roberts A."/>
            <person name="Saif S."/>
            <person name="Shea T."/>
            <person name="Sisk P."/>
            <person name="Stolte C."/>
            <person name="Sykes S."/>
            <person name="Wortman J."/>
            <person name="Nusbaum C."/>
            <person name="Birren B."/>
        </authorList>
    </citation>
    <scope>NUCLEOTIDE SEQUENCE [LARGE SCALE GENOMIC DNA]</scope>
    <source>
        <strain evidence="4">floridensis</strain>
    </source>
</reference>
<accession>L2GVQ0</accession>
<name>L2GVQ0_VAVCU</name>
<dbReference type="OrthoDB" id="2196166at2759"/>
<sequence>MSDADHKKDRSNAMEENAQKISDIGKTKVENERKRASERYNPCAKFDLARCSRSLCGCSTSEYIKYVDLSRDEQYWLAMHCIRTLLQMKSKKKNALFMIIEKIEKMFLDEDLNYIPRETVDSRIFELLDHFEVCGTSCIGFLRLPGKTDVYHKMLEQMKGPTKIDFGRYEMRDNCSLFKLYMRKELKGIIYPCLAPTLYYLHDRNRRDELCKIKKYLPFVFVGLRRRLLLRILHLYRKISENEEVTKMNIRSLVVCSTPSFFPAYDTNMSLPAKQVKIFESLFDMQFKYVSRDLLDESWKLKTISTGTDEDEIDHGYDFVNPDEFRWY</sequence>
<feature type="compositionally biased region" description="Basic and acidic residues" evidence="1">
    <location>
        <begin position="1"/>
        <end position="13"/>
    </location>
</feature>
<evidence type="ECO:0000256" key="1">
    <source>
        <dbReference type="SAM" id="MobiDB-lite"/>
    </source>
</evidence>
<dbReference type="InParanoid" id="L2GVQ0"/>
<evidence type="ECO:0000313" key="4">
    <source>
        <dbReference type="Proteomes" id="UP000011081"/>
    </source>
</evidence>
<dbReference type="VEuPathDB" id="MicrosporidiaDB:VCUG_01063"/>
<dbReference type="Gene3D" id="1.10.555.10">
    <property type="entry name" value="Rho GTPase activation protein"/>
    <property type="match status" value="1"/>
</dbReference>
<dbReference type="Proteomes" id="UP000011081">
    <property type="component" value="Unassembled WGS sequence"/>
</dbReference>
<protein>
    <recommendedName>
        <fullName evidence="2">Rho-GAP domain-containing protein</fullName>
    </recommendedName>
</protein>
<evidence type="ECO:0000313" key="3">
    <source>
        <dbReference type="EMBL" id="ELA47412.1"/>
    </source>
</evidence>
<dbReference type="AlphaFoldDB" id="L2GVQ0"/>
<dbReference type="OMA" id="AMHCIRT"/>
<feature type="domain" description="Rho-GAP" evidence="2">
    <location>
        <begin position="106"/>
        <end position="290"/>
    </location>
</feature>
<dbReference type="InterPro" id="IPR000198">
    <property type="entry name" value="RhoGAP_dom"/>
</dbReference>
<dbReference type="InterPro" id="IPR008936">
    <property type="entry name" value="Rho_GTPase_activation_prot"/>
</dbReference>
<dbReference type="Pfam" id="PF00620">
    <property type="entry name" value="RhoGAP"/>
    <property type="match status" value="1"/>
</dbReference>
<evidence type="ECO:0000259" key="2">
    <source>
        <dbReference type="PROSITE" id="PS50238"/>
    </source>
</evidence>
<dbReference type="HOGENOM" id="CLU_847823_0_0_1"/>